<protein>
    <recommendedName>
        <fullName evidence="5">Coiled-coil-helix-coiled-coil-helix domain-containing protein 7</fullName>
    </recommendedName>
</protein>
<sequence>MSENNDEGANLRTRTKGKRAYTRVRNTDTNPCLKESEMSMECMSRNGYDRDKCYDYFMNYRSCLNFWKKIAKQRRLQGIKPEMPTPEERTGIWEDFLKNRTKK</sequence>
<dbReference type="GO" id="GO:0005758">
    <property type="term" value="C:mitochondrial intermembrane space"/>
    <property type="evidence" value="ECO:0007669"/>
    <property type="project" value="UniProtKB-SubCell"/>
</dbReference>
<keyword evidence="7" id="KW-1185">Reference proteome</keyword>
<evidence type="ECO:0000256" key="3">
    <source>
        <dbReference type="ARBA" id="ARBA00023157"/>
    </source>
</evidence>
<dbReference type="AlphaFoldDB" id="A0AAD9JAS3"/>
<comment type="similarity">
    <text evidence="4">Belongs to the CHCHD7 family.</text>
</comment>
<reference evidence="6" key="1">
    <citation type="journal article" date="2023" name="Mol. Biol. Evol.">
        <title>Third-Generation Sequencing Reveals the Adaptive Role of the Epigenome in Three Deep-Sea Polychaetes.</title>
        <authorList>
            <person name="Perez M."/>
            <person name="Aroh O."/>
            <person name="Sun Y."/>
            <person name="Lan Y."/>
            <person name="Juniper S.K."/>
            <person name="Young C.R."/>
            <person name="Angers B."/>
            <person name="Qian P.Y."/>
        </authorList>
    </citation>
    <scope>NUCLEOTIDE SEQUENCE</scope>
    <source>
        <strain evidence="6">P08H-3</strain>
    </source>
</reference>
<comment type="caution">
    <text evidence="6">The sequence shown here is derived from an EMBL/GenBank/DDBJ whole genome shotgun (WGS) entry which is preliminary data.</text>
</comment>
<dbReference type="Gene3D" id="1.10.287.1130">
    <property type="entry name" value="CytochromE C oxidase copper chaperone"/>
    <property type="match status" value="1"/>
</dbReference>
<evidence type="ECO:0000256" key="1">
    <source>
        <dbReference type="ARBA" id="ARBA00004569"/>
    </source>
</evidence>
<dbReference type="InterPro" id="IPR051040">
    <property type="entry name" value="COX23"/>
</dbReference>
<evidence type="ECO:0000313" key="6">
    <source>
        <dbReference type="EMBL" id="KAK2149293.1"/>
    </source>
</evidence>
<proteinExistence type="inferred from homology"/>
<organism evidence="6 7">
    <name type="scientific">Paralvinella palmiformis</name>
    <dbReference type="NCBI Taxonomy" id="53620"/>
    <lineage>
        <taxon>Eukaryota</taxon>
        <taxon>Metazoa</taxon>
        <taxon>Spiralia</taxon>
        <taxon>Lophotrochozoa</taxon>
        <taxon>Annelida</taxon>
        <taxon>Polychaeta</taxon>
        <taxon>Sedentaria</taxon>
        <taxon>Canalipalpata</taxon>
        <taxon>Terebellida</taxon>
        <taxon>Terebelliformia</taxon>
        <taxon>Alvinellidae</taxon>
        <taxon>Paralvinella</taxon>
    </lineage>
</organism>
<dbReference type="Proteomes" id="UP001208570">
    <property type="component" value="Unassembled WGS sequence"/>
</dbReference>
<dbReference type="GO" id="GO:0033108">
    <property type="term" value="P:mitochondrial respiratory chain complex assembly"/>
    <property type="evidence" value="ECO:0007669"/>
    <property type="project" value="TreeGrafter"/>
</dbReference>
<dbReference type="Pfam" id="PF02297">
    <property type="entry name" value="COX6B"/>
    <property type="match status" value="1"/>
</dbReference>
<evidence type="ECO:0000256" key="5">
    <source>
        <dbReference type="ARBA" id="ARBA00039509"/>
    </source>
</evidence>
<gene>
    <name evidence="6" type="ORF">LSH36_457g04012</name>
</gene>
<accession>A0AAD9JAS3</accession>
<dbReference type="InterPro" id="IPR009069">
    <property type="entry name" value="Cys_alpha_HP_mot_SF"/>
</dbReference>
<dbReference type="InterPro" id="IPR048280">
    <property type="entry name" value="COX6B-like"/>
</dbReference>
<comment type="subcellular location">
    <subcellularLocation>
        <location evidence="1">Mitochondrion intermembrane space</location>
    </subcellularLocation>
</comment>
<dbReference type="SUPFAM" id="SSF47072">
    <property type="entry name" value="Cysteine alpha-hairpin motif"/>
    <property type="match status" value="1"/>
</dbReference>
<evidence type="ECO:0000256" key="2">
    <source>
        <dbReference type="ARBA" id="ARBA00023128"/>
    </source>
</evidence>
<name>A0AAD9JAS3_9ANNE</name>
<evidence type="ECO:0000313" key="7">
    <source>
        <dbReference type="Proteomes" id="UP001208570"/>
    </source>
</evidence>
<keyword evidence="3" id="KW-1015">Disulfide bond</keyword>
<keyword evidence="2" id="KW-0496">Mitochondrion</keyword>
<dbReference type="EMBL" id="JAODUP010000457">
    <property type="protein sequence ID" value="KAK2149293.1"/>
    <property type="molecule type" value="Genomic_DNA"/>
</dbReference>
<dbReference type="PANTHER" id="PTHR46811">
    <property type="entry name" value="COILED-COIL-HELIX-COILED-COIL-HELIX DOMAIN-CONTAINING PROTEIN 7"/>
    <property type="match status" value="1"/>
</dbReference>
<dbReference type="PANTHER" id="PTHR46811:SF1">
    <property type="entry name" value="COILED-COIL-HELIX-COILED-COIL-HELIX DOMAIN-CONTAINING PROTEIN 7"/>
    <property type="match status" value="1"/>
</dbReference>
<evidence type="ECO:0000256" key="4">
    <source>
        <dbReference type="ARBA" id="ARBA00038205"/>
    </source>
</evidence>
<dbReference type="PROSITE" id="PS51808">
    <property type="entry name" value="CHCH"/>
    <property type="match status" value="1"/>
</dbReference>